<dbReference type="InterPro" id="IPR038242">
    <property type="entry name" value="Cmr2_N"/>
</dbReference>
<dbReference type="Proteomes" id="UP000008206">
    <property type="component" value="Plasmid Cy782201"/>
</dbReference>
<dbReference type="GO" id="GO:0051607">
    <property type="term" value="P:defense response to virus"/>
    <property type="evidence" value="ECO:0007669"/>
    <property type="project" value="UniProtKB-KW"/>
</dbReference>
<reference evidence="6" key="1">
    <citation type="journal article" date="2011" name="MBio">
        <title>Novel metabolic attributes of the genus Cyanothece, comprising a group of unicellular nitrogen-fixing Cyanobacteria.</title>
        <authorList>
            <person name="Bandyopadhyay A."/>
            <person name="Elvitigala T."/>
            <person name="Welsh E."/>
            <person name="Stockel J."/>
            <person name="Liberton M."/>
            <person name="Min H."/>
            <person name="Sherman L.A."/>
            <person name="Pakrasi H.B."/>
        </authorList>
    </citation>
    <scope>NUCLEOTIDE SEQUENCE [LARGE SCALE GENOMIC DNA]</scope>
    <source>
        <strain evidence="6">PCC 7822</strain>
        <plasmid evidence="6">Cy782201</plasmid>
    </source>
</reference>
<dbReference type="RefSeq" id="WP_013334740.1">
    <property type="nucleotide sequence ID" value="NC_014533.1"/>
</dbReference>
<dbReference type="InterPro" id="IPR054767">
    <property type="entry name" value="Cas10-Cmr2_palm2"/>
</dbReference>
<dbReference type="InterPro" id="IPR024615">
    <property type="entry name" value="CRISPR-assoc_Cmr2_N"/>
</dbReference>
<proteinExistence type="predicted"/>
<dbReference type="HOGENOM" id="CLU_011213_0_0_3"/>
<dbReference type="InterPro" id="IPR013407">
    <property type="entry name" value="CRISPR-assoc_prot_Cmr2"/>
</dbReference>
<name>E0UM10_GLOV7</name>
<evidence type="ECO:0000259" key="3">
    <source>
        <dbReference type="Pfam" id="PF12469"/>
    </source>
</evidence>
<feature type="domain" description="Cas10/Cmr2 second palm" evidence="4">
    <location>
        <begin position="655"/>
        <end position="831"/>
    </location>
</feature>
<geneLocation type="plasmid" evidence="5 6">
    <name>Cy782201</name>
</geneLocation>
<dbReference type="GO" id="GO:0000166">
    <property type="term" value="F:nucleotide binding"/>
    <property type="evidence" value="ECO:0007669"/>
    <property type="project" value="UniProtKB-KW"/>
</dbReference>
<dbReference type="Gene3D" id="3.30.70.270">
    <property type="match status" value="1"/>
</dbReference>
<dbReference type="KEGG" id="cyj:Cyan7822_6166"/>
<keyword evidence="6" id="KW-1185">Reference proteome</keyword>
<gene>
    <name evidence="5" type="ordered locus">Cyan7822_6166</name>
</gene>
<dbReference type="Gene3D" id="3.30.70.2220">
    <property type="entry name" value="CRISPR-Cas system, Cmr2 subunit, D1 domain, cysteine cluster"/>
    <property type="match status" value="1"/>
</dbReference>
<accession>E0UM10</accession>
<evidence type="ECO:0000256" key="2">
    <source>
        <dbReference type="ARBA" id="ARBA00023118"/>
    </source>
</evidence>
<evidence type="ECO:0000256" key="1">
    <source>
        <dbReference type="ARBA" id="ARBA00022741"/>
    </source>
</evidence>
<dbReference type="InterPro" id="IPR043128">
    <property type="entry name" value="Rev_trsase/Diguanyl_cyclase"/>
</dbReference>
<keyword evidence="1" id="KW-0547">Nucleotide-binding</keyword>
<evidence type="ECO:0000313" key="6">
    <source>
        <dbReference type="Proteomes" id="UP000008206"/>
    </source>
</evidence>
<keyword evidence="2" id="KW-0051">Antiviral defense</keyword>
<dbReference type="Pfam" id="PF22335">
    <property type="entry name" value="Cas10-Cmr2_palm2"/>
    <property type="match status" value="1"/>
</dbReference>
<dbReference type="Pfam" id="PF12469">
    <property type="entry name" value="Cmr2_N"/>
    <property type="match status" value="1"/>
</dbReference>
<keyword evidence="5" id="KW-0614">Plasmid</keyword>
<feature type="domain" description="CRISPR-associated protein Cmr2 N-terminal" evidence="3">
    <location>
        <begin position="203"/>
        <end position="318"/>
    </location>
</feature>
<dbReference type="EMBL" id="CP002199">
    <property type="protein sequence ID" value="ADN17990.1"/>
    <property type="molecule type" value="Genomic_DNA"/>
</dbReference>
<evidence type="ECO:0000259" key="4">
    <source>
        <dbReference type="Pfam" id="PF22335"/>
    </source>
</evidence>
<dbReference type="OrthoDB" id="9758700at2"/>
<dbReference type="NCBIfam" id="TIGR02577">
    <property type="entry name" value="cas_TM1794_Cmr2"/>
    <property type="match status" value="1"/>
</dbReference>
<sequence length="966" mass="111915">MSKSYWEAKIRGIIYPFSLTKIQELIGQTNENQGYWKKSNLVLSQSTLDPNIITLAAEIAHASDRTVLNSLSISLENNNDFKVSHLLSGDSLNLSLSYSNYQKLLTSAASQQPLSHSSSENTNTIELEEIKELYWWLWRCLPEIICQQLGNQDNFLLPASLILPDASIWSYASITSAIAGALVGYSPSQQPEKTSNQLQTPYLATFSFTPIQEIIKASRKMRDFWAGSWVLHYLSAKVCWKLAQIYGADCLIYPSLFQQPLIDHWLRNKWPNFSHWIDKPTEKAILTAGFPNVIVILLPSDKVPSAMQTARETVIQEWLVLGKKVFKELENRRWTRELSENSPTWQEWLRYQWQTYWTALPINNKVDPLTWQIKENSEAFQQWQDELNRICQLNEENKLFNLKEHQFIQAVAQEKPDLRVNIGSWWCYLFDQLRLTAGSVKNSRNWCIPSSFYPRSTISGLGSVVYPQPQDYRQRVTEGDTRQYWQEQGGLFDGNEQLNATEVLKRGLHRILPELLFNDPNKKIPYYYPDLSSGVAGWLKSYPDRESNFIKACEAVKAKFDWTYRKRHSNDKRKPLEFPALLPWGIPWIDEDSRRKTWPNPRLLNAGWLIDDFPLDTDESLQIQKDEAAKLRNCLSKYFNQGNNPTDWYVIATGDGDGMSKWLKGDKLNNYADYMFLNQSILNNESINTAIQEISEIKKRMGPSTHNALSRALLDFSNRLVPYLTEERYAGRLIYSGGDDVLAYTNLWEWDNWLWDIRECFRGKEDSRGEFNHEGNYWKRKNDDSRPLFTMGKNATVSFGVVIAHHSVPLAIALENLWDAEKKAKNYQHQDKKKDAVQVRVLFGNGNKLQALAQFDVFYHWKQLIELELTKPIEPSLFEMAAQLWEQHPAPCVNAIKPWTIAFCERREGLQGEDKKSFQNQLENTLTAIYNNTPEPPDSEIKNWLKLAAFVLRNRNIKPIQGGNNE</sequence>
<dbReference type="AlphaFoldDB" id="E0UM10"/>
<organism evidence="5 6">
    <name type="scientific">Gloeothece verrucosa (strain PCC 7822)</name>
    <name type="common">Cyanothece sp. (strain PCC 7822)</name>
    <dbReference type="NCBI Taxonomy" id="497965"/>
    <lineage>
        <taxon>Bacteria</taxon>
        <taxon>Bacillati</taxon>
        <taxon>Cyanobacteriota</taxon>
        <taxon>Cyanophyceae</taxon>
        <taxon>Oscillatoriophycideae</taxon>
        <taxon>Chroococcales</taxon>
        <taxon>Aphanothecaceae</taxon>
        <taxon>Gloeothece</taxon>
        <taxon>Gloeothece verrucosa</taxon>
    </lineage>
</organism>
<evidence type="ECO:0000313" key="5">
    <source>
        <dbReference type="EMBL" id="ADN17990.1"/>
    </source>
</evidence>
<protein>
    <submittedName>
        <fullName evidence="5">CRISPR-associated protein, Crm2 family</fullName>
    </submittedName>
</protein>